<keyword evidence="3" id="KW-0812">Transmembrane</keyword>
<dbReference type="GO" id="GO:0016811">
    <property type="term" value="F:hydrolase activity, acting on carbon-nitrogen (but not peptide) bonds, in linear amides"/>
    <property type="evidence" value="ECO:0007669"/>
    <property type="project" value="TreeGrafter"/>
</dbReference>
<dbReference type="SUPFAM" id="SSF102588">
    <property type="entry name" value="LmbE-like"/>
    <property type="match status" value="1"/>
</dbReference>
<dbReference type="RefSeq" id="WP_229741597.1">
    <property type="nucleotide sequence ID" value="NZ_BMEQ01000004.1"/>
</dbReference>
<organism evidence="4 5">
    <name type="scientific">Kocuria dechangensis</name>
    <dbReference type="NCBI Taxonomy" id="1176249"/>
    <lineage>
        <taxon>Bacteria</taxon>
        <taxon>Bacillati</taxon>
        <taxon>Actinomycetota</taxon>
        <taxon>Actinomycetes</taxon>
        <taxon>Micrococcales</taxon>
        <taxon>Micrococcaceae</taxon>
        <taxon>Kocuria</taxon>
    </lineage>
</organism>
<reference evidence="4" key="1">
    <citation type="journal article" date="2014" name="Int. J. Syst. Evol. Microbiol.">
        <title>Complete genome sequence of Corynebacterium casei LMG S-19264T (=DSM 44701T), isolated from a smear-ripened cheese.</title>
        <authorList>
            <consortium name="US DOE Joint Genome Institute (JGI-PGF)"/>
            <person name="Walter F."/>
            <person name="Albersmeier A."/>
            <person name="Kalinowski J."/>
            <person name="Ruckert C."/>
        </authorList>
    </citation>
    <scope>NUCLEOTIDE SEQUENCE</scope>
    <source>
        <strain evidence="4">CGMCC 1.12187</strain>
    </source>
</reference>
<dbReference type="AlphaFoldDB" id="A0A917GKU4"/>
<evidence type="ECO:0000313" key="5">
    <source>
        <dbReference type="Proteomes" id="UP000638848"/>
    </source>
</evidence>
<accession>A0A917GKU4</accession>
<feature type="transmembrane region" description="Helical" evidence="3">
    <location>
        <begin position="358"/>
        <end position="377"/>
    </location>
</feature>
<dbReference type="Pfam" id="PF02585">
    <property type="entry name" value="PIG-L"/>
    <property type="match status" value="1"/>
</dbReference>
<dbReference type="Gene3D" id="3.40.50.10320">
    <property type="entry name" value="LmbE-like"/>
    <property type="match status" value="1"/>
</dbReference>
<keyword evidence="1" id="KW-0862">Zinc</keyword>
<dbReference type="PANTHER" id="PTHR12993:SF26">
    <property type="entry name" value="1D-MYO-INOSITOL 2-ACETAMIDO-2-DEOXY-ALPHA-D-GLUCOPYRANOSIDE DEACETYLASE"/>
    <property type="match status" value="1"/>
</dbReference>
<evidence type="ECO:0008006" key="6">
    <source>
        <dbReference type="Google" id="ProtNLM"/>
    </source>
</evidence>
<dbReference type="GO" id="GO:0016137">
    <property type="term" value="P:glycoside metabolic process"/>
    <property type="evidence" value="ECO:0007669"/>
    <property type="project" value="UniProtKB-ARBA"/>
</dbReference>
<dbReference type="PANTHER" id="PTHR12993">
    <property type="entry name" value="N-ACETYLGLUCOSAMINYL-PHOSPHATIDYLINOSITOL DE-N-ACETYLASE-RELATED"/>
    <property type="match status" value="1"/>
</dbReference>
<dbReference type="InterPro" id="IPR003737">
    <property type="entry name" value="GlcNAc_PI_deacetylase-related"/>
</dbReference>
<feature type="transmembrane region" description="Helical" evidence="3">
    <location>
        <begin position="384"/>
        <end position="404"/>
    </location>
</feature>
<protein>
    <recommendedName>
        <fullName evidence="6">N-acetyl-1-D-myo-inositol-2-amino-2-deoxy-alpha-D-glucopyranoside deacetylase</fullName>
    </recommendedName>
</protein>
<reference evidence="4" key="2">
    <citation type="submission" date="2020-09" db="EMBL/GenBank/DDBJ databases">
        <authorList>
            <person name="Sun Q."/>
            <person name="Zhou Y."/>
        </authorList>
    </citation>
    <scope>NUCLEOTIDE SEQUENCE</scope>
    <source>
        <strain evidence="4">CGMCC 1.12187</strain>
    </source>
</reference>
<feature type="transmembrane region" description="Helical" evidence="3">
    <location>
        <begin position="424"/>
        <end position="445"/>
    </location>
</feature>
<proteinExistence type="predicted"/>
<feature type="compositionally biased region" description="Basic and acidic residues" evidence="2">
    <location>
        <begin position="310"/>
        <end position="320"/>
    </location>
</feature>
<gene>
    <name evidence="4" type="ORF">GCM10011374_11210</name>
</gene>
<dbReference type="EMBL" id="BMEQ01000004">
    <property type="protein sequence ID" value="GGG50386.1"/>
    <property type="molecule type" value="Genomic_DNA"/>
</dbReference>
<evidence type="ECO:0000256" key="1">
    <source>
        <dbReference type="ARBA" id="ARBA00022833"/>
    </source>
</evidence>
<sequence>MTQSVPYYPEQGALVREDALPGLLPPGVRPEDARLLFVHAHPDDESIATGATMGRYAELGAQVVLLTMTRGERGEVIPEHLRHLEVGRPGCADDGTALGLYRVGELEDAAARLGTADRFFAGEAPALDPAVGFANGTGHYHDSGMSWGADGRAAPAPDASAHSLTAATVDEAAAHVAAAVRAVRPHVVVTYDDDGGYGHPDHVRTSAVTVRGVRLAARPGLDEDGGVVDPWDVPLVWAVEGEARAGDPRPQAVVHGSPERKRAAMAAHATQIVLGEGERFALSNGVWQSAGPVETFRLLAGDPRAVPSGRGEDPHRRDAGDPASVPVSLVTSAAAGLVGGCVATVFHGAIWYSAAGWWLPWGLLFGGALLLCLSVWAGTATRRVWAAAVPGLSTYLVAWLFAYGRDGSALVVTDPAAPIGVVGLAWFAVVFLVTMLSVLVTARWLRTRRRELRPR</sequence>
<evidence type="ECO:0000256" key="2">
    <source>
        <dbReference type="SAM" id="MobiDB-lite"/>
    </source>
</evidence>
<name>A0A917GKU4_9MICC</name>
<dbReference type="Proteomes" id="UP000638848">
    <property type="component" value="Unassembled WGS sequence"/>
</dbReference>
<dbReference type="InterPro" id="IPR024078">
    <property type="entry name" value="LmbE-like_dom_sf"/>
</dbReference>
<evidence type="ECO:0000256" key="3">
    <source>
        <dbReference type="SAM" id="Phobius"/>
    </source>
</evidence>
<evidence type="ECO:0000313" key="4">
    <source>
        <dbReference type="EMBL" id="GGG50386.1"/>
    </source>
</evidence>
<feature type="transmembrane region" description="Helical" evidence="3">
    <location>
        <begin position="325"/>
        <end position="352"/>
    </location>
</feature>
<feature type="region of interest" description="Disordered" evidence="2">
    <location>
        <begin position="302"/>
        <end position="323"/>
    </location>
</feature>
<keyword evidence="5" id="KW-1185">Reference proteome</keyword>
<comment type="caution">
    <text evidence="4">The sequence shown here is derived from an EMBL/GenBank/DDBJ whole genome shotgun (WGS) entry which is preliminary data.</text>
</comment>
<keyword evidence="3" id="KW-1133">Transmembrane helix</keyword>
<keyword evidence="3" id="KW-0472">Membrane</keyword>